<dbReference type="PANTHER" id="PTHR11439:SF467">
    <property type="entry name" value="INTEGRASE CATALYTIC DOMAIN-CONTAINING PROTEIN"/>
    <property type="match status" value="1"/>
</dbReference>
<dbReference type="Pfam" id="PF07727">
    <property type="entry name" value="RVT_2"/>
    <property type="match status" value="1"/>
</dbReference>
<name>A0A151QWH9_CAJCA</name>
<evidence type="ECO:0000259" key="1">
    <source>
        <dbReference type="Pfam" id="PF07727"/>
    </source>
</evidence>
<dbReference type="EMBL" id="KQ484533">
    <property type="protein sequence ID" value="KYP34717.1"/>
    <property type="molecule type" value="Genomic_DNA"/>
</dbReference>
<dbReference type="InterPro" id="IPR013103">
    <property type="entry name" value="RVT_2"/>
</dbReference>
<reference evidence="2" key="1">
    <citation type="journal article" date="2012" name="Nat. Biotechnol.">
        <title>Draft genome sequence of pigeonpea (Cajanus cajan), an orphan legume crop of resource-poor farmers.</title>
        <authorList>
            <person name="Varshney R.K."/>
            <person name="Chen W."/>
            <person name="Li Y."/>
            <person name="Bharti A.K."/>
            <person name="Saxena R.K."/>
            <person name="Schlueter J.A."/>
            <person name="Donoghue M.T."/>
            <person name="Azam S."/>
            <person name="Fan G."/>
            <person name="Whaley A.M."/>
            <person name="Farmer A.D."/>
            <person name="Sheridan J."/>
            <person name="Iwata A."/>
            <person name="Tuteja R."/>
            <person name="Penmetsa R.V."/>
            <person name="Wu W."/>
            <person name="Upadhyaya H.D."/>
            <person name="Yang S.P."/>
            <person name="Shah T."/>
            <person name="Saxena K.B."/>
            <person name="Michael T."/>
            <person name="McCombie W.R."/>
            <person name="Yang B."/>
            <person name="Zhang G."/>
            <person name="Yang H."/>
            <person name="Wang J."/>
            <person name="Spillane C."/>
            <person name="Cook D.R."/>
            <person name="May G.D."/>
            <person name="Xu X."/>
            <person name="Jackson S.A."/>
        </authorList>
    </citation>
    <scope>NUCLEOTIDE SEQUENCE [LARGE SCALE GENOMIC DNA]</scope>
</reference>
<accession>A0A151QWH9</accession>
<feature type="domain" description="Reverse transcriptase Ty1/copia-type" evidence="1">
    <location>
        <begin position="146"/>
        <end position="205"/>
    </location>
</feature>
<dbReference type="CDD" id="cd09272">
    <property type="entry name" value="RNase_HI_RT_Ty1"/>
    <property type="match status" value="1"/>
</dbReference>
<dbReference type="Proteomes" id="UP000075243">
    <property type="component" value="Unassembled WGS sequence"/>
</dbReference>
<keyword evidence="3" id="KW-1185">Reference proteome</keyword>
<dbReference type="PANTHER" id="PTHR11439">
    <property type="entry name" value="GAG-POL-RELATED RETROTRANSPOSON"/>
    <property type="match status" value="1"/>
</dbReference>
<gene>
    <name evidence="2" type="ORF">KK1_044309</name>
</gene>
<proteinExistence type="predicted"/>
<organism evidence="2 3">
    <name type="scientific">Cajanus cajan</name>
    <name type="common">Pigeon pea</name>
    <name type="synonym">Cajanus indicus</name>
    <dbReference type="NCBI Taxonomy" id="3821"/>
    <lineage>
        <taxon>Eukaryota</taxon>
        <taxon>Viridiplantae</taxon>
        <taxon>Streptophyta</taxon>
        <taxon>Embryophyta</taxon>
        <taxon>Tracheophyta</taxon>
        <taxon>Spermatophyta</taxon>
        <taxon>Magnoliopsida</taxon>
        <taxon>eudicotyledons</taxon>
        <taxon>Gunneridae</taxon>
        <taxon>Pentapetalae</taxon>
        <taxon>rosids</taxon>
        <taxon>fabids</taxon>
        <taxon>Fabales</taxon>
        <taxon>Fabaceae</taxon>
        <taxon>Papilionoideae</taxon>
        <taxon>50 kb inversion clade</taxon>
        <taxon>NPAAA clade</taxon>
        <taxon>indigoferoid/millettioid clade</taxon>
        <taxon>Phaseoleae</taxon>
        <taxon>Cajanus</taxon>
    </lineage>
</organism>
<dbReference type="AlphaFoldDB" id="A0A151QWH9"/>
<feature type="non-terminal residue" evidence="2">
    <location>
        <position position="1"/>
    </location>
</feature>
<protein>
    <submittedName>
        <fullName evidence="2">Retrovirus-related Pol polyprotein from transposon TNT 1-94</fullName>
    </submittedName>
</protein>
<dbReference type="Gramene" id="C.cajan_43334.t">
    <property type="protein sequence ID" value="C.cajan_43334.t"/>
    <property type="gene ID" value="C.cajan_43334"/>
</dbReference>
<evidence type="ECO:0000313" key="2">
    <source>
        <dbReference type="EMBL" id="KYP34717.1"/>
    </source>
</evidence>
<sequence>LCSITVAVASAVNLSAQINCIPMPNGTNFKAWKEAVEIILGYMDLDLALRAEKPTPNPENLDEDKVEKWERSNRMCLMIRKRSVPEVFRGSISESHNAKGFLDAIEQYLTNNEKADTSSLLAKLYRPHKSKLESRTVNCYFVGYPEFLTKNFEMKDLGEASFVLGIKILRDRSHGIIRLSQENYIDKVLDRFDMKDSKPGDTPIAKGDKFSLKQCPNNDLERNEMQKIPYASAMGILMYAQVCTRPDIVFIVGVLGRYLSNPGMQHWKAVKRVMRYLKRTKGYMLTYQECNILEIIGYSDSDFVGYQDSKRSTSGYIFMLARGDISWKSIKLTIIASSTMAAEVIACFEASNHGIWLRNFITNLRVVNGIERPLKIYCDNNSSVLYSNNNRSTTKSKFIDIKFLVVKERVQNKQISIEHIGTNFMLADPLTKGLVPKVFHEHTAHMGVIPYSTLV</sequence>
<evidence type="ECO:0000313" key="3">
    <source>
        <dbReference type="Proteomes" id="UP000075243"/>
    </source>
</evidence>